<dbReference type="Proteomes" id="UP000514720">
    <property type="component" value="Chromosome"/>
</dbReference>
<sequence length="93" mass="10555">MNPNNIIICRCEDVTLQELHDVLEEGYTTFEDVKRILRIGMGPCQGNSCGLLVQREIAKVLKKPLQEVQIHKTRPLITGVKLQSIVEATKNER</sequence>
<reference evidence="2 3" key="1">
    <citation type="submission" date="2020-02" db="EMBL/GenBank/DDBJ databases">
        <authorList>
            <person name="Zheng R.K."/>
            <person name="Sun C.M."/>
        </authorList>
    </citation>
    <scope>NUCLEOTIDE SEQUENCE [LARGE SCALE GENOMIC DNA]</scope>
    <source>
        <strain evidence="3">zrk13</strain>
    </source>
</reference>
<dbReference type="AlphaFoldDB" id="A0A7L7KSW6"/>
<dbReference type="CDD" id="cd19946">
    <property type="entry name" value="GlpA-like_Fer2_BFD-like"/>
    <property type="match status" value="1"/>
</dbReference>
<feature type="domain" description="BFD-like [2Fe-2S]-binding" evidence="1">
    <location>
        <begin position="7"/>
        <end position="51"/>
    </location>
</feature>
<evidence type="ECO:0000259" key="1">
    <source>
        <dbReference type="Pfam" id="PF04324"/>
    </source>
</evidence>
<organism evidence="2 3">
    <name type="scientific">Candidatus Xianfuyuplasma coldseepsis</name>
    <dbReference type="NCBI Taxonomy" id="2782163"/>
    <lineage>
        <taxon>Bacteria</taxon>
        <taxon>Bacillati</taxon>
        <taxon>Mycoplasmatota</taxon>
        <taxon>Mollicutes</taxon>
        <taxon>Candidatus Izemoplasmatales</taxon>
        <taxon>Candidatus Izemoplasmataceae</taxon>
        <taxon>Candidatus Xianfuyuplasma</taxon>
    </lineage>
</organism>
<dbReference type="Pfam" id="PF04324">
    <property type="entry name" value="Fer2_BFD"/>
    <property type="match status" value="1"/>
</dbReference>
<dbReference type="EMBL" id="CP048914">
    <property type="protein sequence ID" value="QMS85499.1"/>
    <property type="molecule type" value="Genomic_DNA"/>
</dbReference>
<dbReference type="KEGG" id="xcl:G4Z02_07005"/>
<evidence type="ECO:0000313" key="3">
    <source>
        <dbReference type="Proteomes" id="UP000514720"/>
    </source>
</evidence>
<gene>
    <name evidence="2" type="ORF">G4Z02_07005</name>
</gene>
<proteinExistence type="predicted"/>
<dbReference type="InterPro" id="IPR007419">
    <property type="entry name" value="BFD-like_2Fe2S-bd_dom"/>
</dbReference>
<dbReference type="InterPro" id="IPR041854">
    <property type="entry name" value="BFD-like_2Fe2S-bd_dom_sf"/>
</dbReference>
<accession>A0A7L7KSW6</accession>
<dbReference type="RefSeq" id="WP_258877297.1">
    <property type="nucleotide sequence ID" value="NZ_CP048914.1"/>
</dbReference>
<dbReference type="Gene3D" id="1.10.10.1100">
    <property type="entry name" value="BFD-like [2Fe-2S]-binding domain"/>
    <property type="match status" value="1"/>
</dbReference>
<evidence type="ECO:0000313" key="2">
    <source>
        <dbReference type="EMBL" id="QMS85499.1"/>
    </source>
</evidence>
<keyword evidence="3" id="KW-1185">Reference proteome</keyword>
<name>A0A7L7KSW6_9MOLU</name>
<protein>
    <submittedName>
        <fullName evidence="2">(2Fe-2S)-binding protein</fullName>
    </submittedName>
</protein>